<dbReference type="AlphaFoldDB" id="E2AS54"/>
<feature type="region of interest" description="Disordered" evidence="1">
    <location>
        <begin position="1"/>
        <end position="20"/>
    </location>
</feature>
<evidence type="ECO:0000256" key="1">
    <source>
        <dbReference type="SAM" id="MobiDB-lite"/>
    </source>
</evidence>
<proteinExistence type="predicted"/>
<dbReference type="EMBL" id="GL442221">
    <property type="protein sequence ID" value="EFN63754.1"/>
    <property type="molecule type" value="Genomic_DNA"/>
</dbReference>
<protein>
    <submittedName>
        <fullName evidence="2">Uncharacterized protein</fullName>
    </submittedName>
</protein>
<keyword evidence="3" id="KW-1185">Reference proteome</keyword>
<dbReference type="Proteomes" id="UP000000311">
    <property type="component" value="Unassembled WGS sequence"/>
</dbReference>
<evidence type="ECO:0000313" key="2">
    <source>
        <dbReference type="EMBL" id="EFN63754.1"/>
    </source>
</evidence>
<dbReference type="InParanoid" id="E2AS54"/>
<gene>
    <name evidence="2" type="ORF">EAG_12060</name>
</gene>
<sequence>KNKKALENTGKNDGNGKGKSVSQYHFDCAIMLSPELATVVGAEQMSQYEVLEKI</sequence>
<organism evidence="3">
    <name type="scientific">Camponotus floridanus</name>
    <name type="common">Florida carpenter ant</name>
    <dbReference type="NCBI Taxonomy" id="104421"/>
    <lineage>
        <taxon>Eukaryota</taxon>
        <taxon>Metazoa</taxon>
        <taxon>Ecdysozoa</taxon>
        <taxon>Arthropoda</taxon>
        <taxon>Hexapoda</taxon>
        <taxon>Insecta</taxon>
        <taxon>Pterygota</taxon>
        <taxon>Neoptera</taxon>
        <taxon>Endopterygota</taxon>
        <taxon>Hymenoptera</taxon>
        <taxon>Apocrita</taxon>
        <taxon>Aculeata</taxon>
        <taxon>Formicoidea</taxon>
        <taxon>Formicidae</taxon>
        <taxon>Formicinae</taxon>
        <taxon>Camponotus</taxon>
    </lineage>
</organism>
<accession>E2AS54</accession>
<evidence type="ECO:0000313" key="3">
    <source>
        <dbReference type="Proteomes" id="UP000000311"/>
    </source>
</evidence>
<name>E2AS54_CAMFO</name>
<reference evidence="2 3" key="1">
    <citation type="journal article" date="2010" name="Science">
        <title>Genomic comparison of the ants Camponotus floridanus and Harpegnathos saltator.</title>
        <authorList>
            <person name="Bonasio R."/>
            <person name="Zhang G."/>
            <person name="Ye C."/>
            <person name="Mutti N.S."/>
            <person name="Fang X."/>
            <person name="Qin N."/>
            <person name="Donahue G."/>
            <person name="Yang P."/>
            <person name="Li Q."/>
            <person name="Li C."/>
            <person name="Zhang P."/>
            <person name="Huang Z."/>
            <person name="Berger S.L."/>
            <person name="Reinberg D."/>
            <person name="Wang J."/>
            <person name="Liebig J."/>
        </authorList>
    </citation>
    <scope>NUCLEOTIDE SEQUENCE [LARGE SCALE GENOMIC DNA]</scope>
    <source>
        <strain evidence="3">C129</strain>
    </source>
</reference>
<feature type="non-terminal residue" evidence="2">
    <location>
        <position position="1"/>
    </location>
</feature>